<keyword evidence="2" id="KW-0812">Transmembrane</keyword>
<dbReference type="Proteomes" id="UP000008144">
    <property type="component" value="Chromosome 2"/>
</dbReference>
<protein>
    <recommendedName>
        <fullName evidence="5">CUB domain-containing protein</fullName>
    </recommendedName>
</protein>
<dbReference type="PANTHER" id="PTHR16311:SF3">
    <property type="entry name" value="THROMBOSPONDIN TYPE-1 DOMAIN-CONTAINING PROTEIN 1"/>
    <property type="match status" value="1"/>
</dbReference>
<keyword evidence="2" id="KW-1133">Transmembrane helix</keyword>
<reference evidence="3" key="3">
    <citation type="submission" date="2025-08" db="UniProtKB">
        <authorList>
            <consortium name="Ensembl"/>
        </authorList>
    </citation>
    <scope>IDENTIFICATION</scope>
</reference>
<proteinExistence type="predicted"/>
<dbReference type="Pfam" id="PF00090">
    <property type="entry name" value="TSP_1"/>
    <property type="match status" value="1"/>
</dbReference>
<dbReference type="InterPro" id="IPR036383">
    <property type="entry name" value="TSP1_rpt_sf"/>
</dbReference>
<dbReference type="PROSITE" id="PS50092">
    <property type="entry name" value="TSP1"/>
    <property type="match status" value="1"/>
</dbReference>
<evidence type="ECO:0008006" key="5">
    <source>
        <dbReference type="Google" id="ProtNLM"/>
    </source>
</evidence>
<reference evidence="3" key="2">
    <citation type="journal article" date="2008" name="Genome Biol.">
        <title>Improved genome assembly and evidence-based global gene model set for the chordate Ciona intestinalis: new insight into intron and operon populations.</title>
        <authorList>
            <person name="Satou Y."/>
            <person name="Mineta K."/>
            <person name="Ogasawara M."/>
            <person name="Sasakura Y."/>
            <person name="Shoguchi E."/>
            <person name="Ueno K."/>
            <person name="Yamada L."/>
            <person name="Matsumoto J."/>
            <person name="Wasserscheid J."/>
            <person name="Dewar K."/>
            <person name="Wiley G.B."/>
            <person name="Macmil S.L."/>
            <person name="Roe B.A."/>
            <person name="Zeller R.W."/>
            <person name="Hastings K.E."/>
            <person name="Lemaire P."/>
            <person name="Lindquist E."/>
            <person name="Endo T."/>
            <person name="Hotta K."/>
            <person name="Inaba K."/>
        </authorList>
    </citation>
    <scope>NUCLEOTIDE SEQUENCE [LARGE SCALE GENOMIC DNA]</scope>
    <source>
        <strain evidence="3">wild type</strain>
    </source>
</reference>
<reference evidence="3" key="4">
    <citation type="submission" date="2025-09" db="UniProtKB">
        <authorList>
            <consortium name="Ensembl"/>
        </authorList>
    </citation>
    <scope>IDENTIFICATION</scope>
</reference>
<dbReference type="GeneTree" id="ENSGT00530000068728"/>
<dbReference type="InParanoid" id="F6S2X9"/>
<dbReference type="SMART" id="SM00209">
    <property type="entry name" value="TSP1"/>
    <property type="match status" value="1"/>
</dbReference>
<evidence type="ECO:0000256" key="1">
    <source>
        <dbReference type="ARBA" id="ARBA00023157"/>
    </source>
</evidence>
<name>F6S2X9_CIOIN</name>
<evidence type="ECO:0000313" key="3">
    <source>
        <dbReference type="Ensembl" id="ENSCINP00000018538.3"/>
    </source>
</evidence>
<reference evidence="4" key="1">
    <citation type="journal article" date="2002" name="Science">
        <title>The draft genome of Ciona intestinalis: insights into chordate and vertebrate origins.</title>
        <authorList>
            <person name="Dehal P."/>
            <person name="Satou Y."/>
            <person name="Campbell R.K."/>
            <person name="Chapman J."/>
            <person name="Degnan B."/>
            <person name="De Tomaso A."/>
            <person name="Davidson B."/>
            <person name="Di Gregorio A."/>
            <person name="Gelpke M."/>
            <person name="Goodstein D.M."/>
            <person name="Harafuji N."/>
            <person name="Hastings K.E."/>
            <person name="Ho I."/>
            <person name="Hotta K."/>
            <person name="Huang W."/>
            <person name="Kawashima T."/>
            <person name="Lemaire P."/>
            <person name="Martinez D."/>
            <person name="Meinertzhagen I.A."/>
            <person name="Necula S."/>
            <person name="Nonaka M."/>
            <person name="Putnam N."/>
            <person name="Rash S."/>
            <person name="Saiga H."/>
            <person name="Satake M."/>
            <person name="Terry A."/>
            <person name="Yamada L."/>
            <person name="Wang H.G."/>
            <person name="Awazu S."/>
            <person name="Azumi K."/>
            <person name="Boore J."/>
            <person name="Branno M."/>
            <person name="Chin-Bow S."/>
            <person name="DeSantis R."/>
            <person name="Doyle S."/>
            <person name="Francino P."/>
            <person name="Keys D.N."/>
            <person name="Haga S."/>
            <person name="Hayashi H."/>
            <person name="Hino K."/>
            <person name="Imai K.S."/>
            <person name="Inaba K."/>
            <person name="Kano S."/>
            <person name="Kobayashi K."/>
            <person name="Kobayashi M."/>
            <person name="Lee B.I."/>
            <person name="Makabe K.W."/>
            <person name="Manohar C."/>
            <person name="Matassi G."/>
            <person name="Medina M."/>
            <person name="Mochizuki Y."/>
            <person name="Mount S."/>
            <person name="Morishita T."/>
            <person name="Miura S."/>
            <person name="Nakayama A."/>
            <person name="Nishizaka S."/>
            <person name="Nomoto H."/>
            <person name="Ohta F."/>
            <person name="Oishi K."/>
            <person name="Rigoutsos I."/>
            <person name="Sano M."/>
            <person name="Sasaki A."/>
            <person name="Sasakura Y."/>
            <person name="Shoguchi E."/>
            <person name="Shin-i T."/>
            <person name="Spagnuolo A."/>
            <person name="Stainier D."/>
            <person name="Suzuki M.M."/>
            <person name="Tassy O."/>
            <person name="Takatori N."/>
            <person name="Tokuoka M."/>
            <person name="Yagi K."/>
            <person name="Yoshizaki F."/>
            <person name="Wada S."/>
            <person name="Zhang C."/>
            <person name="Hyatt P.D."/>
            <person name="Larimer F."/>
            <person name="Detter C."/>
            <person name="Doggett N."/>
            <person name="Glavina T."/>
            <person name="Hawkins T."/>
            <person name="Richardson P."/>
            <person name="Lucas S."/>
            <person name="Kohara Y."/>
            <person name="Levine M."/>
            <person name="Satoh N."/>
            <person name="Rokhsar D.S."/>
        </authorList>
    </citation>
    <scope>NUCLEOTIDE SEQUENCE [LARGE SCALE GENOMIC DNA]</scope>
</reference>
<dbReference type="AlphaFoldDB" id="F6S2X9"/>
<organism evidence="3 4">
    <name type="scientific">Ciona intestinalis</name>
    <name type="common">Transparent sea squirt</name>
    <name type="synonym">Ascidia intestinalis</name>
    <dbReference type="NCBI Taxonomy" id="7719"/>
    <lineage>
        <taxon>Eukaryota</taxon>
        <taxon>Metazoa</taxon>
        <taxon>Chordata</taxon>
        <taxon>Tunicata</taxon>
        <taxon>Ascidiacea</taxon>
        <taxon>Phlebobranchia</taxon>
        <taxon>Cionidae</taxon>
        <taxon>Ciona</taxon>
    </lineage>
</organism>
<dbReference type="EMBL" id="EAAA01001523">
    <property type="status" value="NOT_ANNOTATED_CDS"/>
    <property type="molecule type" value="Genomic_DNA"/>
</dbReference>
<dbReference type="InterPro" id="IPR038877">
    <property type="entry name" value="THSD1"/>
</dbReference>
<keyword evidence="2" id="KW-0472">Membrane</keyword>
<sequence>MGNDGETFDLGNRTTRSDEDFVEFECQSIFDKLHNSPGVCFRYMTSGVAMRTVCRRANTSLNFGVSGSWTTWSYWSQCERPCSVSLSRRTRTCDNPKPMGGGQHCSKDPGINTEYQFEVGQPSNSGCGFASLMTSTNASSPCMCGCFVEAYHTGVLTSPVQGQCGHNNEVVWRFYTSPGKFLRFRLIYSQLVAGELLTITDEWKTTAMRSQLRSVTSQANIATVRYKLPPMNDVIASCGFMLLYKVIDSSSLQTTPSPSNNTDVIRKKETWIDDVVKNPVMAGGITACVVIIIVVVIVTVATCCRLKRRDTKRTTEVMSMSHRLTTPPDGKSCSNIVESESDRPAPVGETGYCDVETPVTPKPRAAYYLAQRQLQLMKKLGTQDSVQVYTASCANDQNIREQEALLFGNLQNSDAAT</sequence>
<dbReference type="HOGENOM" id="CLU_658814_0_0_1"/>
<evidence type="ECO:0000256" key="2">
    <source>
        <dbReference type="SAM" id="Phobius"/>
    </source>
</evidence>
<dbReference type="PANTHER" id="PTHR16311">
    <property type="entry name" value="THROMBOSPONDIN TYPE I DOMAIN-CONTAINING 1"/>
    <property type="match status" value="1"/>
</dbReference>
<accession>F6S2X9</accession>
<dbReference type="SUPFAM" id="SSF82895">
    <property type="entry name" value="TSP-1 type 1 repeat"/>
    <property type="match status" value="1"/>
</dbReference>
<dbReference type="Gene3D" id="2.20.100.10">
    <property type="entry name" value="Thrombospondin type-1 (TSP1) repeat"/>
    <property type="match status" value="1"/>
</dbReference>
<dbReference type="Ensembl" id="ENSCINT00000018538.3">
    <property type="protein sequence ID" value="ENSCINP00000018538.3"/>
    <property type="gene ID" value="ENSCING00000009132.3"/>
</dbReference>
<feature type="transmembrane region" description="Helical" evidence="2">
    <location>
        <begin position="280"/>
        <end position="304"/>
    </location>
</feature>
<evidence type="ECO:0000313" key="4">
    <source>
        <dbReference type="Proteomes" id="UP000008144"/>
    </source>
</evidence>
<keyword evidence="4" id="KW-1185">Reference proteome</keyword>
<keyword evidence="1" id="KW-1015">Disulfide bond</keyword>
<dbReference type="InterPro" id="IPR000884">
    <property type="entry name" value="TSP1_rpt"/>
</dbReference>
<dbReference type="FunFam" id="2.20.100.10:FF:000001">
    <property type="entry name" value="semaphorin-5A isoform X1"/>
    <property type="match status" value="1"/>
</dbReference>